<dbReference type="InterPro" id="IPR024992">
    <property type="entry name" value="DUF3891"/>
</dbReference>
<evidence type="ECO:0000313" key="1">
    <source>
        <dbReference type="EMBL" id="HFM98624.1"/>
    </source>
</evidence>
<accession>A0A7C3KE19</accession>
<name>A0A7C3KE19_9CYAN</name>
<gene>
    <name evidence="1" type="ORF">ENR64_12885</name>
</gene>
<dbReference type="AlphaFoldDB" id="A0A7C3KE19"/>
<reference evidence="1" key="1">
    <citation type="journal article" date="2020" name="mSystems">
        <title>Genome- and Community-Level Interaction Insights into Carbon Utilization and Element Cycling Functions of Hydrothermarchaeota in Hydrothermal Sediment.</title>
        <authorList>
            <person name="Zhou Z."/>
            <person name="Liu Y."/>
            <person name="Xu W."/>
            <person name="Pan J."/>
            <person name="Luo Z.H."/>
            <person name="Li M."/>
        </authorList>
    </citation>
    <scope>NUCLEOTIDE SEQUENCE [LARGE SCALE GENOMIC DNA]</scope>
    <source>
        <strain evidence="1">SpSt-418</strain>
    </source>
</reference>
<sequence length="247" mass="28386">MIVNLVETGWEVIYHRAHALLAAQIAGQWCRENAPPRLYETLAAISHHDDLEKEWEGNELTPAGAPLDFTLNPDSSLEKLREHIEKAHYRGRWVALLTSKHICFLSQGQWGSSPEWDEFLNEQIHKQEEWRKGLGISKDDSERAYQFMRWCDRLSLILAQKQVPAAGRALEITSGIDNQRYDIRELTDGCLTVEPWPFQDDKFTVNVEASELSELKYENSEALVTALKAAPIKVIEWTFRKPTASDR</sequence>
<dbReference type="Pfam" id="PF13030">
    <property type="entry name" value="DUF3891"/>
    <property type="match status" value="1"/>
</dbReference>
<organism evidence="1">
    <name type="scientific">Oscillatoriales cyanobacterium SpSt-418</name>
    <dbReference type="NCBI Taxonomy" id="2282169"/>
    <lineage>
        <taxon>Bacteria</taxon>
        <taxon>Bacillati</taxon>
        <taxon>Cyanobacteriota</taxon>
        <taxon>Cyanophyceae</taxon>
        <taxon>Oscillatoriophycideae</taxon>
        <taxon>Oscillatoriales</taxon>
    </lineage>
</organism>
<protein>
    <submittedName>
        <fullName evidence="1">DUF3891 family protein</fullName>
    </submittedName>
</protein>
<proteinExistence type="predicted"/>
<comment type="caution">
    <text evidence="1">The sequence shown here is derived from an EMBL/GenBank/DDBJ whole genome shotgun (WGS) entry which is preliminary data.</text>
</comment>
<dbReference type="EMBL" id="DSRU01000184">
    <property type="protein sequence ID" value="HFM98624.1"/>
    <property type="molecule type" value="Genomic_DNA"/>
</dbReference>